<evidence type="ECO:0000256" key="3">
    <source>
        <dbReference type="ARBA" id="ARBA00006678"/>
    </source>
</evidence>
<keyword evidence="10" id="KW-1185">Reference proteome</keyword>
<feature type="domain" description="Exoribonuclease phosphorolytic" evidence="8">
    <location>
        <begin position="198"/>
        <end position="262"/>
    </location>
</feature>
<evidence type="ECO:0000313" key="9">
    <source>
        <dbReference type="EMBL" id="CAL4167116.1"/>
    </source>
</evidence>
<comment type="subcellular location">
    <subcellularLocation>
        <location evidence="1">Cytoplasm</location>
    </subcellularLocation>
    <subcellularLocation>
        <location evidence="2">Nucleus</location>
        <location evidence="2">Nucleolus</location>
    </subcellularLocation>
</comment>
<keyword evidence="4" id="KW-0963">Cytoplasm</keyword>
<comment type="similarity">
    <text evidence="3">Belongs to the RNase PH family.</text>
</comment>
<dbReference type="AlphaFoldDB" id="A0AAV2S8G4"/>
<evidence type="ECO:0000256" key="1">
    <source>
        <dbReference type="ARBA" id="ARBA00004496"/>
    </source>
</evidence>
<sequence>MTDLNLSEAEKRYIVDGVKLGIRIDGRERLDYRNLEIETGLVSTANGSARVRLARTDILVTVKMEMEPPRPDQPTNGNLYFFVNCSANAAPEFEGRGGDDLATSLSGMLERVYSSPQTLDTSKLVVVPGKFVKALYVDIEILECEGNLFDAVSLGVKAALSSTRMPKIYITGEDGGEIEYSVSDNPADVDHLDVSNAPILITHLRVSENLTVVDPTPEEECCGPVRVVVGVTPRGTITATQQFGAGTFAPQTLAACLKSAKELGQRIHTVLSEKLWQEEHIKDRRIKGFLQN</sequence>
<dbReference type="GO" id="GO:0071028">
    <property type="term" value="P:nuclear mRNA surveillance"/>
    <property type="evidence" value="ECO:0007669"/>
    <property type="project" value="TreeGrafter"/>
</dbReference>
<dbReference type="GO" id="GO:0034475">
    <property type="term" value="P:U4 snRNA 3'-end processing"/>
    <property type="evidence" value="ECO:0007669"/>
    <property type="project" value="TreeGrafter"/>
</dbReference>
<dbReference type="InterPro" id="IPR001247">
    <property type="entry name" value="ExoRNase_PH_dom1"/>
</dbReference>
<dbReference type="GO" id="GO:0000177">
    <property type="term" value="C:cytoplasmic exosome (RNase complex)"/>
    <property type="evidence" value="ECO:0007669"/>
    <property type="project" value="TreeGrafter"/>
</dbReference>
<evidence type="ECO:0000256" key="6">
    <source>
        <dbReference type="ARBA" id="ARBA00042523"/>
    </source>
</evidence>
<evidence type="ECO:0000256" key="2">
    <source>
        <dbReference type="ARBA" id="ARBA00004604"/>
    </source>
</evidence>
<dbReference type="InterPro" id="IPR050590">
    <property type="entry name" value="Exosome_comp_Rrp42_subfam"/>
</dbReference>
<dbReference type="Proteomes" id="UP001497623">
    <property type="component" value="Unassembled WGS sequence"/>
</dbReference>
<reference evidence="9 10" key="1">
    <citation type="submission" date="2024-05" db="EMBL/GenBank/DDBJ databases">
        <authorList>
            <person name="Wallberg A."/>
        </authorList>
    </citation>
    <scope>NUCLEOTIDE SEQUENCE [LARGE SCALE GENOMIC DNA]</scope>
</reference>
<evidence type="ECO:0000259" key="8">
    <source>
        <dbReference type="Pfam" id="PF03725"/>
    </source>
</evidence>
<dbReference type="GO" id="GO:0005730">
    <property type="term" value="C:nucleolus"/>
    <property type="evidence" value="ECO:0007669"/>
    <property type="project" value="UniProtKB-SubCell"/>
</dbReference>
<evidence type="ECO:0000259" key="7">
    <source>
        <dbReference type="Pfam" id="PF01138"/>
    </source>
</evidence>
<dbReference type="GO" id="GO:0034473">
    <property type="term" value="P:U1 snRNA 3'-end processing"/>
    <property type="evidence" value="ECO:0007669"/>
    <property type="project" value="TreeGrafter"/>
</dbReference>
<dbReference type="EMBL" id="CAXKWB010048717">
    <property type="protein sequence ID" value="CAL4167116.1"/>
    <property type="molecule type" value="Genomic_DNA"/>
</dbReference>
<dbReference type="GO" id="GO:0000176">
    <property type="term" value="C:nuclear exosome (RNase complex)"/>
    <property type="evidence" value="ECO:0007669"/>
    <property type="project" value="TreeGrafter"/>
</dbReference>
<dbReference type="InterPro" id="IPR036345">
    <property type="entry name" value="ExoRNase_PH_dom2_sf"/>
</dbReference>
<name>A0AAV2S8G4_MEGNR</name>
<dbReference type="Pfam" id="PF01138">
    <property type="entry name" value="RNase_PH"/>
    <property type="match status" value="1"/>
</dbReference>
<comment type="caution">
    <text evidence="9">The sequence shown here is derived from an EMBL/GenBank/DDBJ whole genome shotgun (WGS) entry which is preliminary data.</text>
</comment>
<evidence type="ECO:0000256" key="5">
    <source>
        <dbReference type="ARBA" id="ARBA00022835"/>
    </source>
</evidence>
<feature type="domain" description="Exoribonuclease phosphorolytic" evidence="7">
    <location>
        <begin position="32"/>
        <end position="166"/>
    </location>
</feature>
<dbReference type="PANTHER" id="PTHR11097:SF8">
    <property type="entry name" value="EXOSOME COMPLEX COMPONENT RRP42"/>
    <property type="match status" value="1"/>
</dbReference>
<keyword evidence="5" id="KW-0271">Exosome</keyword>
<accession>A0AAV2S8G4</accession>
<organism evidence="9 10">
    <name type="scientific">Meganyctiphanes norvegica</name>
    <name type="common">Northern krill</name>
    <name type="synonym">Thysanopoda norvegica</name>
    <dbReference type="NCBI Taxonomy" id="48144"/>
    <lineage>
        <taxon>Eukaryota</taxon>
        <taxon>Metazoa</taxon>
        <taxon>Ecdysozoa</taxon>
        <taxon>Arthropoda</taxon>
        <taxon>Crustacea</taxon>
        <taxon>Multicrustacea</taxon>
        <taxon>Malacostraca</taxon>
        <taxon>Eumalacostraca</taxon>
        <taxon>Eucarida</taxon>
        <taxon>Euphausiacea</taxon>
        <taxon>Euphausiidae</taxon>
        <taxon>Meganyctiphanes</taxon>
    </lineage>
</organism>
<proteinExistence type="inferred from homology"/>
<dbReference type="InterPro" id="IPR027408">
    <property type="entry name" value="PNPase/RNase_PH_dom_sf"/>
</dbReference>
<dbReference type="Pfam" id="PF03725">
    <property type="entry name" value="RNase_PH_C"/>
    <property type="match status" value="1"/>
</dbReference>
<gene>
    <name evidence="9" type="ORF">MNOR_LOCUS33563</name>
</gene>
<dbReference type="GO" id="GO:0071038">
    <property type="term" value="P:TRAMP-dependent tRNA surveillance pathway"/>
    <property type="evidence" value="ECO:0007669"/>
    <property type="project" value="TreeGrafter"/>
</dbReference>
<dbReference type="GO" id="GO:0035925">
    <property type="term" value="F:mRNA 3'-UTR AU-rich region binding"/>
    <property type="evidence" value="ECO:0007669"/>
    <property type="project" value="TreeGrafter"/>
</dbReference>
<protein>
    <recommendedName>
        <fullName evidence="6">Ribosomal RNA-processing protein 42</fullName>
    </recommendedName>
</protein>
<dbReference type="InterPro" id="IPR020568">
    <property type="entry name" value="Ribosomal_Su5_D2-typ_SF"/>
</dbReference>
<dbReference type="PANTHER" id="PTHR11097">
    <property type="entry name" value="EXOSOME COMPLEX EXONUCLEASE RIBOSOMAL RNA PROCESSING PROTEIN"/>
    <property type="match status" value="1"/>
</dbReference>
<dbReference type="GO" id="GO:0000467">
    <property type="term" value="P:exonucleolytic trimming to generate mature 3'-end of 5.8S rRNA from tricistronic rRNA transcript (SSU-rRNA, 5.8S rRNA, LSU-rRNA)"/>
    <property type="evidence" value="ECO:0007669"/>
    <property type="project" value="TreeGrafter"/>
</dbReference>
<dbReference type="SUPFAM" id="SSF55666">
    <property type="entry name" value="Ribonuclease PH domain 2-like"/>
    <property type="match status" value="1"/>
</dbReference>
<dbReference type="GO" id="GO:0071035">
    <property type="term" value="P:nuclear polyadenylation-dependent rRNA catabolic process"/>
    <property type="evidence" value="ECO:0007669"/>
    <property type="project" value="TreeGrafter"/>
</dbReference>
<dbReference type="Gene3D" id="3.30.230.70">
    <property type="entry name" value="GHMP Kinase, N-terminal domain"/>
    <property type="match status" value="1"/>
</dbReference>
<evidence type="ECO:0000256" key="4">
    <source>
        <dbReference type="ARBA" id="ARBA00022490"/>
    </source>
</evidence>
<evidence type="ECO:0000313" key="10">
    <source>
        <dbReference type="Proteomes" id="UP001497623"/>
    </source>
</evidence>
<dbReference type="GO" id="GO:0016075">
    <property type="term" value="P:rRNA catabolic process"/>
    <property type="evidence" value="ECO:0007669"/>
    <property type="project" value="TreeGrafter"/>
</dbReference>
<dbReference type="InterPro" id="IPR015847">
    <property type="entry name" value="ExoRNase_PH_dom2"/>
</dbReference>
<dbReference type="GO" id="GO:0034476">
    <property type="term" value="P:U5 snRNA 3'-end processing"/>
    <property type="evidence" value="ECO:0007669"/>
    <property type="project" value="TreeGrafter"/>
</dbReference>
<dbReference type="SUPFAM" id="SSF54211">
    <property type="entry name" value="Ribosomal protein S5 domain 2-like"/>
    <property type="match status" value="1"/>
</dbReference>
<dbReference type="CDD" id="cd11367">
    <property type="entry name" value="RNase_PH_RRP42"/>
    <property type="match status" value="1"/>
</dbReference>